<dbReference type="Gene3D" id="2.160.10.10">
    <property type="entry name" value="Hexapeptide repeat proteins"/>
    <property type="match status" value="1"/>
</dbReference>
<dbReference type="EMBL" id="LHUR01000011">
    <property type="protein sequence ID" value="KOA21024.1"/>
    <property type="molecule type" value="Genomic_DNA"/>
</dbReference>
<dbReference type="Proteomes" id="UP000037043">
    <property type="component" value="Unassembled WGS sequence"/>
</dbReference>
<proteinExistence type="predicted"/>
<keyword evidence="2" id="KW-1185">Reference proteome</keyword>
<dbReference type="RefSeq" id="WP_052220205.1">
    <property type="nucleotide sequence ID" value="NZ_LHUR01000011.1"/>
</dbReference>
<gene>
    <name evidence="1" type="ORF">CLHOM_06120</name>
</gene>
<reference evidence="2" key="1">
    <citation type="submission" date="2015-08" db="EMBL/GenBank/DDBJ databases">
        <title>Genome sequence of the strict anaerobe Clostridium homopropionicum LuHBu1 (DSM 5847T).</title>
        <authorList>
            <person name="Poehlein A."/>
            <person name="Beck M."/>
            <person name="Schiel-Bengelsdorf B."/>
            <person name="Bengelsdorf F.R."/>
            <person name="Daniel R."/>
            <person name="Duerre P."/>
        </authorList>
    </citation>
    <scope>NUCLEOTIDE SEQUENCE [LARGE SCALE GENOMIC DNA]</scope>
    <source>
        <strain evidence="2">DSM 5847</strain>
    </source>
</reference>
<dbReference type="InterPro" id="IPR011004">
    <property type="entry name" value="Trimer_LpxA-like_sf"/>
</dbReference>
<protein>
    <submittedName>
        <fullName evidence="1">Uncharacterized protein</fullName>
    </submittedName>
</protein>
<dbReference type="AlphaFoldDB" id="A0A0L6ZDG5"/>
<dbReference type="SUPFAM" id="SSF51161">
    <property type="entry name" value="Trimeric LpxA-like enzymes"/>
    <property type="match status" value="1"/>
</dbReference>
<organism evidence="1 2">
    <name type="scientific">Clostridium homopropionicum DSM 5847</name>
    <dbReference type="NCBI Taxonomy" id="1121318"/>
    <lineage>
        <taxon>Bacteria</taxon>
        <taxon>Bacillati</taxon>
        <taxon>Bacillota</taxon>
        <taxon>Clostridia</taxon>
        <taxon>Eubacteriales</taxon>
        <taxon>Clostridiaceae</taxon>
        <taxon>Clostridium</taxon>
    </lineage>
</organism>
<dbReference type="PATRIC" id="fig|1121318.3.peg.615"/>
<accession>A0A0L6ZDG5</accession>
<evidence type="ECO:0000313" key="2">
    <source>
        <dbReference type="Proteomes" id="UP000037043"/>
    </source>
</evidence>
<sequence length="75" mass="8506">MNSMDIHITPEDETVNLQIGNYCSIAYNILVLINRNHDYKSIATSSVGVLNFKDKRIKQKGQIIIGNDVWIGNKE</sequence>
<evidence type="ECO:0000313" key="1">
    <source>
        <dbReference type="EMBL" id="KOA21024.1"/>
    </source>
</evidence>
<comment type="caution">
    <text evidence="1">The sequence shown here is derived from an EMBL/GenBank/DDBJ whole genome shotgun (WGS) entry which is preliminary data.</text>
</comment>
<dbReference type="STRING" id="36844.SAMN04488501_104108"/>
<name>A0A0L6ZDG5_9CLOT</name>